<gene>
    <name evidence="4" type="ORF">AP3564_16660</name>
    <name evidence="5" type="ORF">AZI98_11820</name>
</gene>
<protein>
    <submittedName>
        <fullName evidence="5">Uncharacterized protein</fullName>
    </submittedName>
</protein>
<dbReference type="InterPro" id="IPR010273">
    <property type="entry name" value="DUF881"/>
</dbReference>
<dbReference type="STRING" id="33936.AZI98_11820"/>
<accession>A0A163XMT0</accession>
<organism evidence="5 6">
    <name type="scientific">Aeribacillus pallidus</name>
    <dbReference type="NCBI Taxonomy" id="33936"/>
    <lineage>
        <taxon>Bacteria</taxon>
        <taxon>Bacillati</taxon>
        <taxon>Bacillota</taxon>
        <taxon>Bacilli</taxon>
        <taxon>Bacillales</taxon>
        <taxon>Bacillaceae</taxon>
        <taxon>Aeribacillus</taxon>
    </lineage>
</organism>
<reference evidence="5 6" key="1">
    <citation type="submission" date="2016-04" db="EMBL/GenBank/DDBJ databases">
        <title>Draft genome sequence of Aeribacillus pallidus 8m3 from petroleum reservoir.</title>
        <authorList>
            <person name="Poltaraus A.B."/>
            <person name="Nazina T.N."/>
            <person name="Tourova T.P."/>
            <person name="Malakho S.M."/>
            <person name="Korshunova A.V."/>
            <person name="Sokolova D.S."/>
        </authorList>
    </citation>
    <scope>NUCLEOTIDE SEQUENCE [LARGE SCALE GENOMIC DNA]</scope>
    <source>
        <strain evidence="5 6">8m3</strain>
    </source>
</reference>
<evidence type="ECO:0000256" key="1">
    <source>
        <dbReference type="ARBA" id="ARBA00009108"/>
    </source>
</evidence>
<comment type="similarity">
    <text evidence="1">Belongs to the UPF0749 family.</text>
</comment>
<keyword evidence="3" id="KW-0812">Transmembrane</keyword>
<keyword evidence="3" id="KW-1133">Transmembrane helix</keyword>
<dbReference type="EMBL" id="LWBR01000035">
    <property type="protein sequence ID" value="KZN95757.1"/>
    <property type="molecule type" value="Genomic_DNA"/>
</dbReference>
<sequence length="235" mass="26841">MRKANASHVMLFFIMLVVGFLISYSFQWTKERKDLNVSPEQWEKEYETRKLLINQEETNRKLQEELFQKQKKVTEIEEQLKKEKELYYNLVEDVEKLRMFVGEVGVVGEGIEVTLEDSSYVPEGENVNNYIVHESHIFKVVNELLISGATAVAINGQRIFHHSYIICNGPVVTVDGNQFPAPFVISAIGDAEVLTQALNIAGGVLDQLAYENIVVKVEKKKEIKMGPYLSNELDD</sequence>
<dbReference type="Proteomes" id="UP000076476">
    <property type="component" value="Unassembled WGS sequence"/>
</dbReference>
<dbReference type="SUPFAM" id="SSF103657">
    <property type="entry name" value="BAR/IMD domain-like"/>
    <property type="match status" value="1"/>
</dbReference>
<dbReference type="AlphaFoldDB" id="A0A161ZS11"/>
<dbReference type="EMBL" id="CP017703">
    <property type="protein sequence ID" value="ASS91647.1"/>
    <property type="molecule type" value="Genomic_DNA"/>
</dbReference>
<evidence type="ECO:0000256" key="2">
    <source>
        <dbReference type="SAM" id="Coils"/>
    </source>
</evidence>
<evidence type="ECO:0000313" key="7">
    <source>
        <dbReference type="Proteomes" id="UP000214606"/>
    </source>
</evidence>
<dbReference type="PANTHER" id="PTHR37313">
    <property type="entry name" value="UPF0749 PROTEIN RV1825"/>
    <property type="match status" value="1"/>
</dbReference>
<dbReference type="PANTHER" id="PTHR37313:SF2">
    <property type="entry name" value="UPF0749 PROTEIN YLXX"/>
    <property type="match status" value="1"/>
</dbReference>
<dbReference type="GeneID" id="301126545"/>
<dbReference type="Gene3D" id="3.30.70.1880">
    <property type="entry name" value="Protein of unknown function DUF881"/>
    <property type="match status" value="1"/>
</dbReference>
<dbReference type="OrthoDB" id="9776196at2"/>
<reference evidence="4 7" key="2">
    <citation type="submission" date="2016-10" db="EMBL/GenBank/DDBJ databases">
        <title>The whole genome sequencing and assembly of Aeribacillus pallidus KCTC3564 strain.</title>
        <authorList>
            <person name="Lee Y.-J."/>
            <person name="Park M.-K."/>
            <person name="Yi H."/>
            <person name="Bahn Y.-S."/>
            <person name="Kim J.F."/>
            <person name="Lee D.-W."/>
        </authorList>
    </citation>
    <scope>NUCLEOTIDE SEQUENCE [LARGE SCALE GENOMIC DNA]</scope>
    <source>
        <strain evidence="4 7">KCTC3564</strain>
    </source>
</reference>
<evidence type="ECO:0000313" key="6">
    <source>
        <dbReference type="Proteomes" id="UP000076476"/>
    </source>
</evidence>
<dbReference type="RefSeq" id="WP_063388492.1">
    <property type="nucleotide sequence ID" value="NZ_CP017703.1"/>
</dbReference>
<dbReference type="Pfam" id="PF05949">
    <property type="entry name" value="DUF881"/>
    <property type="match status" value="1"/>
</dbReference>
<keyword evidence="2" id="KW-0175">Coiled coil</keyword>
<evidence type="ECO:0000256" key="3">
    <source>
        <dbReference type="SAM" id="Phobius"/>
    </source>
</evidence>
<feature type="transmembrane region" description="Helical" evidence="3">
    <location>
        <begin position="6"/>
        <end position="26"/>
    </location>
</feature>
<name>A0A161ZS11_9BACI</name>
<evidence type="ECO:0000313" key="4">
    <source>
        <dbReference type="EMBL" id="ASS91647.1"/>
    </source>
</evidence>
<keyword evidence="3" id="KW-0472">Membrane</keyword>
<dbReference type="InterPro" id="IPR027267">
    <property type="entry name" value="AH/BAR_dom_sf"/>
</dbReference>
<dbReference type="Proteomes" id="UP000214606">
    <property type="component" value="Chromosome"/>
</dbReference>
<dbReference type="KEGG" id="apak:AP3564_16660"/>
<keyword evidence="6" id="KW-1185">Reference proteome</keyword>
<proteinExistence type="inferred from homology"/>
<feature type="coiled-coil region" evidence="2">
    <location>
        <begin position="52"/>
        <end position="86"/>
    </location>
</feature>
<evidence type="ECO:0000313" key="5">
    <source>
        <dbReference type="EMBL" id="KZN95757.1"/>
    </source>
</evidence>
<accession>A0A161ZS11</accession>